<keyword evidence="3" id="KW-0810">Translation regulation</keyword>
<comment type="similarity">
    <text evidence="1 6">Belongs to the eukaryotic initiation factor 4E family.</text>
</comment>
<dbReference type="InterPro" id="IPR001040">
    <property type="entry name" value="TIF_eIF_4E"/>
</dbReference>
<feature type="region of interest" description="Disordered" evidence="7">
    <location>
        <begin position="1"/>
        <end position="65"/>
    </location>
</feature>
<protein>
    <submittedName>
        <fullName evidence="8">Uncharacterized protein</fullName>
    </submittedName>
</protein>
<keyword evidence="4 6" id="KW-0694">RNA-binding</keyword>
<evidence type="ECO:0000256" key="2">
    <source>
        <dbReference type="ARBA" id="ARBA00022540"/>
    </source>
</evidence>
<sequence length="308" mass="34723">MNNQYDNLCVGEGGEDKVGGGGGGGGSSGGALGWRSHHHYDDVDDNNSNGSTRNSNNMIRDQRNSSKTKNYPYFTIILRQKLPIQLITNGSNNDETNNKMKQRKRCKNQQNLLNDFEFTTAWQIWLLNDVNENSFGDWNVKRFGMATKMARTFWSTYSQLQQRLSSTNDDNNLLSTVMIFRDSIEPKWEDQCNAGGGRCKNYWTECLQLIMSGSLGDYDWNIVGMILNLKPTKYRISLWIRSSTNFDQIIELGKQLRKRLNLQCQIKFELHTENDVVNSNSGSSSAASITARFNNSGGGCSSSTNDAQ</sequence>
<keyword evidence="5 6" id="KW-0648">Protein biosynthesis</keyword>
<dbReference type="GO" id="GO:0003743">
    <property type="term" value="F:translation initiation factor activity"/>
    <property type="evidence" value="ECO:0007669"/>
    <property type="project" value="UniProtKB-KW"/>
</dbReference>
<evidence type="ECO:0000256" key="5">
    <source>
        <dbReference type="ARBA" id="ARBA00022917"/>
    </source>
</evidence>
<dbReference type="AlphaFoldDB" id="A0A9D4P2K4"/>
<feature type="compositionally biased region" description="Low complexity" evidence="7">
    <location>
        <begin position="46"/>
        <end position="57"/>
    </location>
</feature>
<evidence type="ECO:0000256" key="3">
    <source>
        <dbReference type="ARBA" id="ARBA00022845"/>
    </source>
</evidence>
<dbReference type="PANTHER" id="PTHR11960:SF8">
    <property type="entry name" value="EUKARYOTIC TRANSLATION INITIATION FACTOR 4E1-RELATED"/>
    <property type="match status" value="1"/>
</dbReference>
<reference evidence="8" key="1">
    <citation type="submission" date="2020-06" db="EMBL/GenBank/DDBJ databases">
        <authorList>
            <person name="Ji K."/>
            <person name="Li J."/>
        </authorList>
    </citation>
    <scope>NUCLEOTIDE SEQUENCE</scope>
    <source>
        <strain evidence="8">JKM2019</strain>
        <tissue evidence="8">Whole body</tissue>
    </source>
</reference>
<dbReference type="GO" id="GO:0006417">
    <property type="term" value="P:regulation of translation"/>
    <property type="evidence" value="ECO:0007669"/>
    <property type="project" value="UniProtKB-KW"/>
</dbReference>
<evidence type="ECO:0000256" key="6">
    <source>
        <dbReference type="RuleBase" id="RU004374"/>
    </source>
</evidence>
<evidence type="ECO:0000256" key="7">
    <source>
        <dbReference type="SAM" id="MobiDB-lite"/>
    </source>
</evidence>
<keyword evidence="2 6" id="KW-0396">Initiation factor</keyword>
<dbReference type="GO" id="GO:0016281">
    <property type="term" value="C:eukaryotic translation initiation factor 4F complex"/>
    <property type="evidence" value="ECO:0007669"/>
    <property type="project" value="TreeGrafter"/>
</dbReference>
<evidence type="ECO:0000313" key="8">
    <source>
        <dbReference type="EMBL" id="KAH7643586.1"/>
    </source>
</evidence>
<dbReference type="Pfam" id="PF01652">
    <property type="entry name" value="IF4E"/>
    <property type="match status" value="1"/>
</dbReference>
<dbReference type="Gene3D" id="3.30.760.10">
    <property type="entry name" value="RNA Cap, Translation Initiation Factor Eif4e"/>
    <property type="match status" value="1"/>
</dbReference>
<organism evidence="8">
    <name type="scientific">Dermatophagoides farinae</name>
    <name type="common">American house dust mite</name>
    <dbReference type="NCBI Taxonomy" id="6954"/>
    <lineage>
        <taxon>Eukaryota</taxon>
        <taxon>Metazoa</taxon>
        <taxon>Ecdysozoa</taxon>
        <taxon>Arthropoda</taxon>
        <taxon>Chelicerata</taxon>
        <taxon>Arachnida</taxon>
        <taxon>Acari</taxon>
        <taxon>Acariformes</taxon>
        <taxon>Sarcoptiformes</taxon>
        <taxon>Astigmata</taxon>
        <taxon>Psoroptidia</taxon>
        <taxon>Analgoidea</taxon>
        <taxon>Pyroglyphidae</taxon>
        <taxon>Dermatophagoidinae</taxon>
        <taxon>Dermatophagoides</taxon>
    </lineage>
</organism>
<dbReference type="SUPFAM" id="SSF55418">
    <property type="entry name" value="eIF4e-like"/>
    <property type="match status" value="1"/>
</dbReference>
<feature type="compositionally biased region" description="Gly residues" evidence="7">
    <location>
        <begin position="19"/>
        <end position="32"/>
    </location>
</feature>
<dbReference type="InterPro" id="IPR023398">
    <property type="entry name" value="TIF_eIF4e-like"/>
</dbReference>
<dbReference type="PANTHER" id="PTHR11960">
    <property type="entry name" value="EUKARYOTIC TRANSLATION INITIATION FACTOR 4E RELATED"/>
    <property type="match status" value="1"/>
</dbReference>
<evidence type="ECO:0000256" key="1">
    <source>
        <dbReference type="ARBA" id="ARBA00009860"/>
    </source>
</evidence>
<reference evidence="8" key="2">
    <citation type="journal article" date="2021" name="World Allergy Organ. J.">
        <title>Chromosome-level assembly of Dermatophagoides farinae genome and transcriptome reveals two novel allergens Der f 37 and Der f 39.</title>
        <authorList>
            <person name="Chen J."/>
            <person name="Cai Z."/>
            <person name="Fan D."/>
            <person name="Hu J."/>
            <person name="Hou Y."/>
            <person name="He Y."/>
            <person name="Zhang Z."/>
            <person name="Zhao Z."/>
            <person name="Gao P."/>
            <person name="Hu W."/>
            <person name="Sun J."/>
            <person name="Li J."/>
            <person name="Ji K."/>
        </authorList>
    </citation>
    <scope>NUCLEOTIDE SEQUENCE</scope>
    <source>
        <strain evidence="8">JKM2019</strain>
    </source>
</reference>
<accession>A0A9D4P2K4</accession>
<comment type="caution">
    <text evidence="8">The sequence shown here is derived from an EMBL/GenBank/DDBJ whole genome shotgun (WGS) entry which is preliminary data.</text>
</comment>
<evidence type="ECO:0000256" key="4">
    <source>
        <dbReference type="ARBA" id="ARBA00022884"/>
    </source>
</evidence>
<gene>
    <name evidence="8" type="ORF">HUG17_5948</name>
</gene>
<dbReference type="Proteomes" id="UP000828236">
    <property type="component" value="Unassembled WGS sequence"/>
</dbReference>
<dbReference type="EMBL" id="SDOV01000002">
    <property type="protein sequence ID" value="KAH7643586.1"/>
    <property type="molecule type" value="Genomic_DNA"/>
</dbReference>
<name>A0A9D4P2K4_DERFA</name>
<dbReference type="GO" id="GO:0000340">
    <property type="term" value="F:RNA 7-methylguanosine cap binding"/>
    <property type="evidence" value="ECO:0007669"/>
    <property type="project" value="TreeGrafter"/>
</dbReference>
<proteinExistence type="inferred from homology"/>